<dbReference type="EMBL" id="AMGO01000064">
    <property type="protein sequence ID" value="EKE43324.1"/>
    <property type="molecule type" value="Genomic_DNA"/>
</dbReference>
<keyword evidence="2" id="KW-1185">Reference proteome</keyword>
<gene>
    <name evidence="1" type="ORF">OCGS_2585</name>
</gene>
<evidence type="ECO:0000313" key="1">
    <source>
        <dbReference type="EMBL" id="EKE43324.1"/>
    </source>
</evidence>
<organism evidence="1 2">
    <name type="scientific">Oceaniovalibus guishaninsula JLT2003</name>
    <dbReference type="NCBI Taxonomy" id="1231392"/>
    <lineage>
        <taxon>Bacteria</taxon>
        <taxon>Pseudomonadati</taxon>
        <taxon>Pseudomonadota</taxon>
        <taxon>Alphaproteobacteria</taxon>
        <taxon>Rhodobacterales</taxon>
        <taxon>Roseobacteraceae</taxon>
        <taxon>Oceaniovalibus</taxon>
    </lineage>
</organism>
<reference evidence="1 2" key="1">
    <citation type="journal article" date="2012" name="J. Bacteriol.">
        <title>Draft Genome Sequence of Oceaniovalibus guishaninsula JLT2003T.</title>
        <authorList>
            <person name="Tang K."/>
            <person name="Liu K."/>
            <person name="Jiao N."/>
        </authorList>
    </citation>
    <scope>NUCLEOTIDE SEQUENCE [LARGE SCALE GENOMIC DNA]</scope>
    <source>
        <strain evidence="1 2">JLT2003</strain>
    </source>
</reference>
<name>K2HK10_9RHOB</name>
<accession>K2HK10</accession>
<evidence type="ECO:0000313" key="2">
    <source>
        <dbReference type="Proteomes" id="UP000006765"/>
    </source>
</evidence>
<dbReference type="STRING" id="1231392.OCGS_2585"/>
<sequence>MPVRPFRDGQVRVRPQPVAPGAQDLSRAIEVRQAIIVTGSRAGPRRPQ</sequence>
<dbReference type="Proteomes" id="UP000006765">
    <property type="component" value="Unassembled WGS sequence"/>
</dbReference>
<comment type="caution">
    <text evidence="1">The sequence shown here is derived from an EMBL/GenBank/DDBJ whole genome shotgun (WGS) entry which is preliminary data.</text>
</comment>
<dbReference type="AlphaFoldDB" id="K2HK10"/>
<proteinExistence type="predicted"/>
<protein>
    <submittedName>
        <fullName evidence="1">Uncharacterized protein</fullName>
    </submittedName>
</protein>